<dbReference type="InterPro" id="IPR031571">
    <property type="entry name" value="RcpC_dom"/>
</dbReference>
<dbReference type="Pfam" id="PF16976">
    <property type="entry name" value="RcpC"/>
    <property type="match status" value="1"/>
</dbReference>
<proteinExistence type="predicted"/>
<reference evidence="2 3" key="1">
    <citation type="journal article" date="2011" name="Syst. Appl. Microbiol.">
        <title>Defluviimonas denitrificans gen. nov., sp. nov., and Pararhodobacter aggregans gen. nov., sp. nov., non-phototrophic Rhodobacteraceae from the biofilter of a marine aquaculture.</title>
        <authorList>
            <person name="Foesel B.U."/>
            <person name="Drake H.L."/>
            <person name="Schramm A."/>
        </authorList>
    </citation>
    <scope>NUCLEOTIDE SEQUENCE [LARGE SCALE GENOMIC DNA]</scope>
    <source>
        <strain evidence="2 3">D1-19</strain>
    </source>
</reference>
<dbReference type="SMART" id="SM00858">
    <property type="entry name" value="SAF"/>
    <property type="match status" value="1"/>
</dbReference>
<evidence type="ECO:0000313" key="3">
    <source>
        <dbReference type="Proteomes" id="UP000244810"/>
    </source>
</evidence>
<feature type="domain" description="SAF" evidence="1">
    <location>
        <begin position="50"/>
        <end position="117"/>
    </location>
</feature>
<evidence type="ECO:0000313" key="2">
    <source>
        <dbReference type="EMBL" id="PVE44976.1"/>
    </source>
</evidence>
<dbReference type="InterPro" id="IPR017592">
    <property type="entry name" value="Pilus_assmbl_Flp-typ_CpaB"/>
</dbReference>
<dbReference type="OrthoDB" id="163768at2"/>
<protein>
    <submittedName>
        <fullName evidence="2">Flp pilus assembly protein CpaB</fullName>
    </submittedName>
</protein>
<comment type="caution">
    <text evidence="2">The sequence shown here is derived from an EMBL/GenBank/DDBJ whole genome shotgun (WGS) entry which is preliminary data.</text>
</comment>
<dbReference type="EMBL" id="QDDR01000019">
    <property type="protein sequence ID" value="PVE44976.1"/>
    <property type="molecule type" value="Genomic_DNA"/>
</dbReference>
<name>A0A2T7UJY8_9RHOB</name>
<dbReference type="RefSeq" id="WP_107755024.1">
    <property type="nucleotide sequence ID" value="NZ_QBKF01000019.1"/>
</dbReference>
<dbReference type="NCBIfam" id="TIGR03177">
    <property type="entry name" value="pilus_cpaB"/>
    <property type="match status" value="1"/>
</dbReference>
<dbReference type="CDD" id="cd11614">
    <property type="entry name" value="SAF_CpaB_FlgA_like"/>
    <property type="match status" value="1"/>
</dbReference>
<evidence type="ECO:0000259" key="1">
    <source>
        <dbReference type="SMART" id="SM00858"/>
    </source>
</evidence>
<dbReference type="Proteomes" id="UP000244810">
    <property type="component" value="Unassembled WGS sequence"/>
</dbReference>
<dbReference type="InterPro" id="IPR013974">
    <property type="entry name" value="SAF"/>
</dbReference>
<sequence>MRAVQIGILGVGLALAGFGVFMAQNYVSQTQAAISAAQARNSAAPTIQTVTVAVATRPLRYGEPIGIDAVRTINWPADSVPPGVFQTIEALVPDPNRPRVALRAMEAGEPILSVKVSEPGEPAGIAAILTPGMRAFTIRVDQNSGISGTLRPSNTVDIYWTGRGAQGGDITRLLSSGVRIIALDENADEDRNFSGVPRSVTIEATAETVASLAQGQSTGRLSLSLVGLDDTTALSQIQVDGNSLLGVETVVQQVQERCTVRTRRGAEVVQIEIPCTN</sequence>
<dbReference type="AlphaFoldDB" id="A0A2T7UJY8"/>
<accession>A0A2T7UJY8</accession>
<organism evidence="2 3">
    <name type="scientific">Pararhodobacter aggregans</name>
    <dbReference type="NCBI Taxonomy" id="404875"/>
    <lineage>
        <taxon>Bacteria</taxon>
        <taxon>Pseudomonadati</taxon>
        <taxon>Pseudomonadota</taxon>
        <taxon>Alphaproteobacteria</taxon>
        <taxon>Rhodobacterales</taxon>
        <taxon>Paracoccaceae</taxon>
        <taxon>Pararhodobacter</taxon>
    </lineage>
</organism>
<gene>
    <name evidence="2" type="primary">cpaB</name>
    <name evidence="2" type="ORF">DDE23_23485</name>
</gene>
<keyword evidence="3" id="KW-1185">Reference proteome</keyword>
<dbReference type="Pfam" id="PF08666">
    <property type="entry name" value="SAF"/>
    <property type="match status" value="1"/>
</dbReference>